<evidence type="ECO:0000259" key="6">
    <source>
        <dbReference type="PROSITE" id="PS50017"/>
    </source>
</evidence>
<dbReference type="CDD" id="cd01670">
    <property type="entry name" value="Death"/>
    <property type="match status" value="1"/>
</dbReference>
<dbReference type="InParanoid" id="A0A1X7URW4"/>
<dbReference type="InterPro" id="IPR000488">
    <property type="entry name" value="Death_dom"/>
</dbReference>
<name>A0A1X7URW4_AMPQE</name>
<dbReference type="KEGG" id="aqu:109582345"/>
<dbReference type="Proteomes" id="UP000007879">
    <property type="component" value="Unassembled WGS sequence"/>
</dbReference>
<dbReference type="Gene3D" id="1.10.533.10">
    <property type="entry name" value="Death Domain, Fas"/>
    <property type="match status" value="1"/>
</dbReference>
<dbReference type="EnsemblMetazoa" id="Aqu2.1.30720_001">
    <property type="protein sequence ID" value="Aqu2.1.30720_001"/>
    <property type="gene ID" value="Aqu2.1.30720"/>
</dbReference>
<gene>
    <name evidence="7" type="primary">109582345</name>
</gene>
<dbReference type="SUPFAM" id="SSF50044">
    <property type="entry name" value="SH3-domain"/>
    <property type="match status" value="1"/>
</dbReference>
<feature type="domain" description="SH3" evidence="5">
    <location>
        <begin position="614"/>
        <end position="675"/>
    </location>
</feature>
<dbReference type="SUPFAM" id="SSF52047">
    <property type="entry name" value="RNI-like"/>
    <property type="match status" value="1"/>
</dbReference>
<dbReference type="CDD" id="cd00174">
    <property type="entry name" value="SH3"/>
    <property type="match status" value="1"/>
</dbReference>
<evidence type="ECO:0000256" key="3">
    <source>
        <dbReference type="PROSITE-ProRule" id="PRU00192"/>
    </source>
</evidence>
<keyword evidence="2" id="KW-0677">Repeat</keyword>
<dbReference type="InterPro" id="IPR036028">
    <property type="entry name" value="SH3-like_dom_sf"/>
</dbReference>
<sequence length="948" mass="106177">MATKSNSLSPSVSTSPFTTNQLIDVLNLLKRCGFPQARWHELGLTLGLHKNTLDIIKRDSVTTYECLTECLSKWLSRADNVDSKGGATFDSLSDALKSMNENAAADNLDQERPTPPTSTSKPLIGGPPLSPTALIDILDDKPTVPELIEFHELLIKGQLEESLFDADTIRKIRNAASADEGMLLLSKVFEERPTLLHKMREATEKIKGSSQKSEMTLKTSPPPVPKPRKKSLSTPLALPPSPRRHKKLSTETPPIPKPRSKTAPSLQTHQVLGNKEGSILSTEAVHGSPGQVQPLRQLHVEPHSKPTVIQLSSKEEVALSIESLHHQFIGLVTKVRKHFIEIVSNEKLQADDIIYHAEEYLGQGLKLSEINMHTIFDAIRPHYNFFNFGLLKSLAHHFISSSDDIHAKLTEYIESVDKFSESSQLKHIRSAIKDKLLPLPAATSPTTSDQTKPVVIKLNDKWEEMTLKNFERVLQYYFGHLVEDIFTIVEIDRGSIIITLIIPTSLSQPLIDTINNKRDSMSRLGILEIAVDNNAIPIRREYNNNFDVSLHESVKAGDSFEVSMLLQLGADPISKDEKRKSAVEIANEGGHRGTQIKEILLTSGEKDQCTQSPTAESIYTVCHDYHKLCVDDLLVSEGEQVEIYEKESSFKWKGRSLVSGKKSLIPSSCVYSSIYSKLESLQLLEFILSVKEVFLPILQKIRNNLSINNEKASLFLEAINDDPIMISALRQDKEQHDKRVTSSVKWNGDSVFLTYPSPVQCNEVIISNINEVIHLSHSSTNSTVSLLSSTKLHTLSLRRLEIWYTPLANDCIQYLCILLTNNKTMQELNISLHSVSDRGVTNICQALEHNSTLTSLVLYANPLITSTSGQALSHLLLNNSSLVELDLRCTLLSIESILIILNSLMDNNNIRKLWLDERHKVTCVNTYLNYHLIQDRVAWCISDNSDFM</sequence>
<feature type="region of interest" description="Disordered" evidence="4">
    <location>
        <begin position="105"/>
        <end position="128"/>
    </location>
</feature>
<dbReference type="PANTHER" id="PTHR24111">
    <property type="entry name" value="LEUCINE-RICH REPEAT-CONTAINING PROTEIN 34"/>
    <property type="match status" value="1"/>
</dbReference>
<dbReference type="PROSITE" id="PS50002">
    <property type="entry name" value="SH3"/>
    <property type="match status" value="1"/>
</dbReference>
<evidence type="ECO:0000259" key="5">
    <source>
        <dbReference type="PROSITE" id="PS50002"/>
    </source>
</evidence>
<dbReference type="EnsemblMetazoa" id="XM_019997009.1">
    <property type="protein sequence ID" value="XP_019852568.1"/>
    <property type="gene ID" value="LOC109582345"/>
</dbReference>
<feature type="region of interest" description="Disordered" evidence="4">
    <location>
        <begin position="203"/>
        <end position="267"/>
    </location>
</feature>
<dbReference type="GO" id="GO:0007165">
    <property type="term" value="P:signal transduction"/>
    <property type="evidence" value="ECO:0007669"/>
    <property type="project" value="InterPro"/>
</dbReference>
<dbReference type="Pfam" id="PF00531">
    <property type="entry name" value="Death"/>
    <property type="match status" value="1"/>
</dbReference>
<reference evidence="8" key="1">
    <citation type="journal article" date="2010" name="Nature">
        <title>The Amphimedon queenslandica genome and the evolution of animal complexity.</title>
        <authorList>
            <person name="Srivastava M."/>
            <person name="Simakov O."/>
            <person name="Chapman J."/>
            <person name="Fahey B."/>
            <person name="Gauthier M.E."/>
            <person name="Mitros T."/>
            <person name="Richards G.S."/>
            <person name="Conaco C."/>
            <person name="Dacre M."/>
            <person name="Hellsten U."/>
            <person name="Larroux C."/>
            <person name="Putnam N.H."/>
            <person name="Stanke M."/>
            <person name="Adamska M."/>
            <person name="Darling A."/>
            <person name="Degnan S.M."/>
            <person name="Oakley T.H."/>
            <person name="Plachetzki D.C."/>
            <person name="Zhai Y."/>
            <person name="Adamski M."/>
            <person name="Calcino A."/>
            <person name="Cummins S.F."/>
            <person name="Goodstein D.M."/>
            <person name="Harris C."/>
            <person name="Jackson D.J."/>
            <person name="Leys S.P."/>
            <person name="Shu S."/>
            <person name="Woodcroft B.J."/>
            <person name="Vervoort M."/>
            <person name="Kosik K.S."/>
            <person name="Manning G."/>
            <person name="Degnan B.M."/>
            <person name="Rokhsar D.S."/>
        </authorList>
    </citation>
    <scope>NUCLEOTIDE SEQUENCE [LARGE SCALE GENOMIC DNA]</scope>
</reference>
<evidence type="ECO:0000313" key="8">
    <source>
        <dbReference type="Proteomes" id="UP000007879"/>
    </source>
</evidence>
<evidence type="ECO:0000256" key="2">
    <source>
        <dbReference type="ARBA" id="ARBA00022737"/>
    </source>
</evidence>
<dbReference type="SUPFAM" id="SSF47986">
    <property type="entry name" value="DEATH domain"/>
    <property type="match status" value="1"/>
</dbReference>
<dbReference type="InterPro" id="IPR011029">
    <property type="entry name" value="DEATH-like_dom_sf"/>
</dbReference>
<organism evidence="7">
    <name type="scientific">Amphimedon queenslandica</name>
    <name type="common">Sponge</name>
    <dbReference type="NCBI Taxonomy" id="400682"/>
    <lineage>
        <taxon>Eukaryota</taxon>
        <taxon>Metazoa</taxon>
        <taxon>Porifera</taxon>
        <taxon>Demospongiae</taxon>
        <taxon>Heteroscleromorpha</taxon>
        <taxon>Haplosclerida</taxon>
        <taxon>Niphatidae</taxon>
        <taxon>Amphimedon</taxon>
    </lineage>
</organism>
<dbReference type="InterPro" id="IPR032675">
    <property type="entry name" value="LRR_dom_sf"/>
</dbReference>
<reference evidence="7" key="2">
    <citation type="submission" date="2017-05" db="UniProtKB">
        <authorList>
            <consortium name="EnsemblMetazoa"/>
        </authorList>
    </citation>
    <scope>IDENTIFICATION</scope>
</reference>
<dbReference type="AlphaFoldDB" id="A0A1X7URW4"/>
<keyword evidence="1 3" id="KW-0728">SH3 domain</keyword>
<dbReference type="PROSITE" id="PS50017">
    <property type="entry name" value="DEATH_DOMAIN"/>
    <property type="match status" value="1"/>
</dbReference>
<dbReference type="PANTHER" id="PTHR24111:SF0">
    <property type="entry name" value="LEUCINE-RICH REPEAT-CONTAINING PROTEIN"/>
    <property type="match status" value="1"/>
</dbReference>
<evidence type="ECO:0000256" key="1">
    <source>
        <dbReference type="ARBA" id="ARBA00022443"/>
    </source>
</evidence>
<feature type="domain" description="Death" evidence="6">
    <location>
        <begin position="37"/>
        <end position="112"/>
    </location>
</feature>
<feature type="compositionally biased region" description="Polar residues" evidence="4">
    <location>
        <begin position="208"/>
        <end position="219"/>
    </location>
</feature>
<dbReference type="Gene3D" id="3.80.10.10">
    <property type="entry name" value="Ribonuclease Inhibitor"/>
    <property type="match status" value="1"/>
</dbReference>
<dbReference type="InterPro" id="IPR052201">
    <property type="entry name" value="LRR-containing_regulator"/>
</dbReference>
<dbReference type="InterPro" id="IPR001452">
    <property type="entry name" value="SH3_domain"/>
</dbReference>
<dbReference type="Gene3D" id="2.30.30.40">
    <property type="entry name" value="SH3 Domains"/>
    <property type="match status" value="1"/>
</dbReference>
<proteinExistence type="predicted"/>
<dbReference type="SMART" id="SM00368">
    <property type="entry name" value="LRR_RI"/>
    <property type="match status" value="4"/>
</dbReference>
<accession>A0A1X7URW4</accession>
<evidence type="ECO:0008006" key="9">
    <source>
        <dbReference type="Google" id="ProtNLM"/>
    </source>
</evidence>
<protein>
    <recommendedName>
        <fullName evidence="9">Death domain-containing protein</fullName>
    </recommendedName>
</protein>
<keyword evidence="8" id="KW-1185">Reference proteome</keyword>
<evidence type="ECO:0000313" key="7">
    <source>
        <dbReference type="EnsemblMetazoa" id="Aqu2.1.30720_001"/>
    </source>
</evidence>
<evidence type="ECO:0000256" key="4">
    <source>
        <dbReference type="SAM" id="MobiDB-lite"/>
    </source>
</evidence>